<keyword evidence="3" id="KW-1185">Reference proteome</keyword>
<feature type="domain" description="Carboxymuconolactone decarboxylase-like" evidence="1">
    <location>
        <begin position="44"/>
        <end position="116"/>
    </location>
</feature>
<dbReference type="Pfam" id="PF02627">
    <property type="entry name" value="CMD"/>
    <property type="match status" value="1"/>
</dbReference>
<dbReference type="PANTHER" id="PTHR33570:SF2">
    <property type="entry name" value="CARBOXYMUCONOLACTONE DECARBOXYLASE-LIKE DOMAIN-CONTAINING PROTEIN"/>
    <property type="match status" value="1"/>
</dbReference>
<dbReference type="InterPro" id="IPR003779">
    <property type="entry name" value="CMD-like"/>
</dbReference>
<dbReference type="AlphaFoldDB" id="A0A5B8KTL9"/>
<dbReference type="KEGG" id="niy:FQ775_00415"/>
<protein>
    <submittedName>
        <fullName evidence="2">Carboxymuconolactone decarboxylase family protein</fullName>
    </submittedName>
</protein>
<dbReference type="OrthoDB" id="9801400at2"/>
<organism evidence="2 3">
    <name type="scientific">Nitratireductor mangrovi</name>
    <dbReference type="NCBI Taxonomy" id="2599600"/>
    <lineage>
        <taxon>Bacteria</taxon>
        <taxon>Pseudomonadati</taxon>
        <taxon>Pseudomonadota</taxon>
        <taxon>Alphaproteobacteria</taxon>
        <taxon>Hyphomicrobiales</taxon>
        <taxon>Phyllobacteriaceae</taxon>
        <taxon>Nitratireductor</taxon>
    </lineage>
</organism>
<sequence length="138" mass="15125">MNRRQDGTAVIRQMMGAEMAERLITSAESKTFGADVAGYAIDQAFGEIWMREALDRKQRSLVSMAVMIALRQPNEFGIHMNIALNNGLTLTEIEEVIVQTLPYVGFPAVATALTSANAVIKARGLDESPDYEGHRGLL</sequence>
<dbReference type="RefSeq" id="WP_146297497.1">
    <property type="nucleotide sequence ID" value="NZ_CP042301.2"/>
</dbReference>
<reference evidence="2" key="1">
    <citation type="submission" date="2020-04" db="EMBL/GenBank/DDBJ databases">
        <title>Nitratireductor sp. nov. isolated from mangrove soil.</title>
        <authorList>
            <person name="Ye Y."/>
        </authorList>
    </citation>
    <scope>NUCLEOTIDE SEQUENCE</scope>
    <source>
        <strain evidence="2">SY7</strain>
    </source>
</reference>
<name>A0A5B8KTL9_9HYPH</name>
<evidence type="ECO:0000313" key="2">
    <source>
        <dbReference type="EMBL" id="QDY98955.1"/>
    </source>
</evidence>
<gene>
    <name evidence="2" type="ORF">FQ775_00415</name>
</gene>
<evidence type="ECO:0000259" key="1">
    <source>
        <dbReference type="Pfam" id="PF02627"/>
    </source>
</evidence>
<evidence type="ECO:0000313" key="3">
    <source>
        <dbReference type="Proteomes" id="UP000321389"/>
    </source>
</evidence>
<dbReference type="PANTHER" id="PTHR33570">
    <property type="entry name" value="4-CARBOXYMUCONOLACTONE DECARBOXYLASE FAMILY PROTEIN"/>
    <property type="match status" value="1"/>
</dbReference>
<dbReference type="InterPro" id="IPR029032">
    <property type="entry name" value="AhpD-like"/>
</dbReference>
<accession>A0A5B8KTL9</accession>
<proteinExistence type="predicted"/>
<dbReference type="InterPro" id="IPR052512">
    <property type="entry name" value="4CMD/NDH-1_regulator"/>
</dbReference>
<dbReference type="Gene3D" id="1.20.1290.10">
    <property type="entry name" value="AhpD-like"/>
    <property type="match status" value="1"/>
</dbReference>
<dbReference type="SUPFAM" id="SSF69118">
    <property type="entry name" value="AhpD-like"/>
    <property type="match status" value="1"/>
</dbReference>
<dbReference type="Proteomes" id="UP000321389">
    <property type="component" value="Chromosome"/>
</dbReference>
<dbReference type="EMBL" id="CP042301">
    <property type="protein sequence ID" value="QDY98955.1"/>
    <property type="molecule type" value="Genomic_DNA"/>
</dbReference>
<dbReference type="GO" id="GO:0051920">
    <property type="term" value="F:peroxiredoxin activity"/>
    <property type="evidence" value="ECO:0007669"/>
    <property type="project" value="InterPro"/>
</dbReference>